<dbReference type="InterPro" id="IPR014010">
    <property type="entry name" value="REJ_dom"/>
</dbReference>
<dbReference type="Proteomes" id="UP001159641">
    <property type="component" value="Unassembled WGS sequence"/>
</dbReference>
<evidence type="ECO:0000259" key="6">
    <source>
        <dbReference type="PROSITE" id="PS50228"/>
    </source>
</evidence>
<keyword evidence="3" id="KW-0812">Transmembrane</keyword>
<protein>
    <recommendedName>
        <fullName evidence="10">Polycystic kidney disease protein 1-like 2</fullName>
    </recommendedName>
</protein>
<dbReference type="PROSITE" id="PS51111">
    <property type="entry name" value="REJ"/>
    <property type="match status" value="2"/>
</dbReference>
<dbReference type="InterPro" id="IPR043159">
    <property type="entry name" value="Lectin_gal-bd_sf"/>
</dbReference>
<comment type="similarity">
    <text evidence="2">Belongs to the polycystin family.</text>
</comment>
<dbReference type="EMBL" id="JAIQCJ010002005">
    <property type="protein sequence ID" value="KAJ8785862.1"/>
    <property type="molecule type" value="Genomic_DNA"/>
</dbReference>
<feature type="domain" description="REJ" evidence="7">
    <location>
        <begin position="361"/>
        <end position="630"/>
    </location>
</feature>
<evidence type="ECO:0000256" key="3">
    <source>
        <dbReference type="ARBA" id="ARBA00022692"/>
    </source>
</evidence>
<dbReference type="PANTHER" id="PTHR46780">
    <property type="entry name" value="PROTEIN EVA-1"/>
    <property type="match status" value="1"/>
</dbReference>
<evidence type="ECO:0000256" key="5">
    <source>
        <dbReference type="ARBA" id="ARBA00023136"/>
    </source>
</evidence>
<name>A0AB34H356_ESCRO</name>
<dbReference type="Pfam" id="PF02010">
    <property type="entry name" value="REJ"/>
    <property type="match status" value="1"/>
</dbReference>
<evidence type="ECO:0000259" key="7">
    <source>
        <dbReference type="PROSITE" id="PS51111"/>
    </source>
</evidence>
<dbReference type="InterPro" id="IPR002859">
    <property type="entry name" value="PKD/REJ-like"/>
</dbReference>
<dbReference type="GO" id="GO:0016020">
    <property type="term" value="C:membrane"/>
    <property type="evidence" value="ECO:0007669"/>
    <property type="project" value="UniProtKB-SubCell"/>
</dbReference>
<reference evidence="8 9" key="1">
    <citation type="submission" date="2022-11" db="EMBL/GenBank/DDBJ databases">
        <title>Whole genome sequence of Eschrichtius robustus ER-17-0199.</title>
        <authorList>
            <person name="Bruniche-Olsen A."/>
            <person name="Black A.N."/>
            <person name="Fields C.J."/>
            <person name="Walden K."/>
            <person name="Dewoody J.A."/>
        </authorList>
    </citation>
    <scope>NUCLEOTIDE SEQUENCE [LARGE SCALE GENOMIC DNA]</scope>
    <source>
        <strain evidence="8">ER-17-0199</strain>
        <tissue evidence="8">Blubber</tissue>
    </source>
</reference>
<evidence type="ECO:0000313" key="8">
    <source>
        <dbReference type="EMBL" id="KAJ8785862.1"/>
    </source>
</evidence>
<dbReference type="InterPro" id="IPR000922">
    <property type="entry name" value="Lectin_gal-bd_dom"/>
</dbReference>
<comment type="subcellular location">
    <subcellularLocation>
        <location evidence="1">Membrane</location>
    </subcellularLocation>
</comment>
<keyword evidence="4" id="KW-1133">Transmembrane helix</keyword>
<evidence type="ECO:0000256" key="4">
    <source>
        <dbReference type="ARBA" id="ARBA00022989"/>
    </source>
</evidence>
<proteinExistence type="inferred from homology"/>
<dbReference type="InterPro" id="IPR035986">
    <property type="entry name" value="PKD_dom_sf"/>
</dbReference>
<gene>
    <name evidence="8" type="ORF">J1605_006822</name>
</gene>
<dbReference type="Gene3D" id="2.60.120.740">
    <property type="match status" value="1"/>
</dbReference>
<dbReference type="Pfam" id="PF02140">
    <property type="entry name" value="SUEL_Lectin"/>
    <property type="match status" value="1"/>
</dbReference>
<sequence length="630" mass="68999">MHCGSGEVIQIQDAFYGRQTPHYCIQDAGDPSDLEEECSWVSVKDKVAGQCQGLQACQVAADGTYFGDLCPSRGSYLWVQHQCREGLKLTVSNKSFIFDNVTISLTWFFSPYIGNLSCIINMGDGHTFYPYYPTSLSSSVFHQFTAPGGFTVFAECTTSEWNVIAQKQVTMWDKMETLCETGCSGLSTSGTSPLCWAVFRDPLRIQVELDGGTGVTYTVLNITIHFVEPLSGLQASWASGNLELGQDLLVNVSAAHGIPERLTFEVAGLNATFSHEKESLGGPFGTYHVAAPLEGTFLVTVLVRNAFSNLSLKIGSITVTVTLGWPDSNKDFRFQWACGHCWAQWSDCVERQLLRTDQRELVWRGWGLENLEEQCLYVSAPLELRPRVSCEENCRPVNASRDIMLKVTMGDKPAAAVFSWYLDDTLLEKAEPLPAACRLQGFWLRSLILLQSDTATLLLNSSFLRTRSQATGIRVRAVTRRAYGEGTYVISSLPLPEVPTCTTAPEEGTVLTSFAIFCNASAAPGPLGYCFCLESGSCLHCGPQPALPSVYLPLGTENNDFMLTVVISVCNHVGDRQQTQAAVKEGRGGTRVEDEAFQAAVWDNVTATLQGGRGPEQLFQLARSVSSVLD</sequence>
<feature type="domain" description="SUEL-type lectin" evidence="6">
    <location>
        <begin position="1"/>
        <end position="84"/>
    </location>
</feature>
<dbReference type="SUPFAM" id="SSF49299">
    <property type="entry name" value="PKD domain"/>
    <property type="match status" value="1"/>
</dbReference>
<keyword evidence="5" id="KW-0472">Membrane</keyword>
<evidence type="ECO:0008006" key="10">
    <source>
        <dbReference type="Google" id="ProtNLM"/>
    </source>
</evidence>
<organism evidence="8 9">
    <name type="scientific">Eschrichtius robustus</name>
    <name type="common">California gray whale</name>
    <name type="synonym">Eschrichtius gibbosus</name>
    <dbReference type="NCBI Taxonomy" id="9764"/>
    <lineage>
        <taxon>Eukaryota</taxon>
        <taxon>Metazoa</taxon>
        <taxon>Chordata</taxon>
        <taxon>Craniata</taxon>
        <taxon>Vertebrata</taxon>
        <taxon>Euteleostomi</taxon>
        <taxon>Mammalia</taxon>
        <taxon>Eutheria</taxon>
        <taxon>Laurasiatheria</taxon>
        <taxon>Artiodactyla</taxon>
        <taxon>Whippomorpha</taxon>
        <taxon>Cetacea</taxon>
        <taxon>Mysticeti</taxon>
        <taxon>Eschrichtiidae</taxon>
        <taxon>Eschrichtius</taxon>
    </lineage>
</organism>
<accession>A0AB34H356</accession>
<evidence type="ECO:0000256" key="2">
    <source>
        <dbReference type="ARBA" id="ARBA00007200"/>
    </source>
</evidence>
<dbReference type="AlphaFoldDB" id="A0AB34H356"/>
<comment type="caution">
    <text evidence="8">The sequence shown here is derived from an EMBL/GenBank/DDBJ whole genome shotgun (WGS) entry which is preliminary data.</text>
</comment>
<evidence type="ECO:0000256" key="1">
    <source>
        <dbReference type="ARBA" id="ARBA00004370"/>
    </source>
</evidence>
<feature type="domain" description="REJ" evidence="7">
    <location>
        <begin position="200"/>
        <end position="320"/>
    </location>
</feature>
<dbReference type="GO" id="GO:0030246">
    <property type="term" value="F:carbohydrate binding"/>
    <property type="evidence" value="ECO:0007669"/>
    <property type="project" value="InterPro"/>
</dbReference>
<evidence type="ECO:0000313" key="9">
    <source>
        <dbReference type="Proteomes" id="UP001159641"/>
    </source>
</evidence>
<dbReference type="PROSITE" id="PS50228">
    <property type="entry name" value="SUEL_LECTIN"/>
    <property type="match status" value="1"/>
</dbReference>
<keyword evidence="9" id="KW-1185">Reference proteome</keyword>